<dbReference type="AlphaFoldDB" id="A0A9D2YPB9"/>
<sequence length="281" mass="32557">MDRLQESLRQCTTLMDHQTPLSTMLNNSEHGYEVQGKKIKHLLYMDDMKTYAKNDNQQEGLWQIVKLFSDDICMQFGLDKCAKATFKKGKLTSTSNIQLDQETVVMELNQEETYKYLGVSEGDGIQHATMKEKVKKEYYRRVRLVIKSELNAANKIKAINILAVLTVTYSFNIINWQLKEVKKLDTKTRKLLTSERMHHPKADVERMYLPRQIGGRGLTQLQILQMAYKTTTMALKTNLETTDDALLILVCQHEVRKKLHSVTKEAIRYAQELNIPDVARK</sequence>
<dbReference type="EMBL" id="JAAVVJ010000004">
    <property type="protein sequence ID" value="KAF7224300.1"/>
    <property type="molecule type" value="Genomic_DNA"/>
</dbReference>
<comment type="caution">
    <text evidence="1">The sequence shown here is derived from an EMBL/GenBank/DDBJ whole genome shotgun (WGS) entry which is preliminary data.</text>
</comment>
<evidence type="ECO:0000313" key="2">
    <source>
        <dbReference type="Proteomes" id="UP000822369"/>
    </source>
</evidence>
<accession>A0A9D2YPB9</accession>
<organism evidence="1 2">
    <name type="scientific">Nothobranchius furzeri</name>
    <name type="common">Turquoise killifish</name>
    <dbReference type="NCBI Taxonomy" id="105023"/>
    <lineage>
        <taxon>Eukaryota</taxon>
        <taxon>Metazoa</taxon>
        <taxon>Chordata</taxon>
        <taxon>Craniata</taxon>
        <taxon>Vertebrata</taxon>
        <taxon>Euteleostomi</taxon>
        <taxon>Actinopterygii</taxon>
        <taxon>Neopterygii</taxon>
        <taxon>Teleostei</taxon>
        <taxon>Neoteleostei</taxon>
        <taxon>Acanthomorphata</taxon>
        <taxon>Ovalentaria</taxon>
        <taxon>Atherinomorphae</taxon>
        <taxon>Cyprinodontiformes</taxon>
        <taxon>Nothobranchiidae</taxon>
        <taxon>Nothobranchius</taxon>
    </lineage>
</organism>
<dbReference type="PANTHER" id="PTHR35450">
    <property type="entry name" value="REVERSE TRANSCRIPTASE DOMAIN-CONTAINING PROTEIN"/>
    <property type="match status" value="1"/>
</dbReference>
<gene>
    <name evidence="1" type="ORF">G4P62_012663</name>
</gene>
<reference evidence="1" key="1">
    <citation type="submission" date="2020-03" db="EMBL/GenBank/DDBJ databases">
        <title>Intra-Species Differences in Population Size shape Life History and Genome Evolution.</title>
        <authorList>
            <person name="Willemsen D."/>
            <person name="Cui R."/>
            <person name="Valenzano D.R."/>
        </authorList>
    </citation>
    <scope>NUCLEOTIDE SEQUENCE</scope>
    <source>
        <strain evidence="1">GRZ</strain>
        <tissue evidence="1">Whole</tissue>
    </source>
</reference>
<evidence type="ECO:0000313" key="1">
    <source>
        <dbReference type="EMBL" id="KAF7224300.1"/>
    </source>
</evidence>
<dbReference type="PANTHER" id="PTHR35450:SF2">
    <property type="entry name" value="REVERSE TRANSCRIPTASE DOMAIN-CONTAINING PROTEIN"/>
    <property type="match status" value="1"/>
</dbReference>
<dbReference type="Proteomes" id="UP000822369">
    <property type="component" value="Chromosome 4"/>
</dbReference>
<name>A0A9D2YPB9_NOTFU</name>
<proteinExistence type="predicted"/>
<protein>
    <submittedName>
        <fullName evidence="1">LOC107388682-like protein</fullName>
    </submittedName>
</protein>